<name>A0AAD7G879_MYCRO</name>
<keyword evidence="2" id="KW-1185">Reference proteome</keyword>
<evidence type="ECO:0000313" key="2">
    <source>
        <dbReference type="Proteomes" id="UP001221757"/>
    </source>
</evidence>
<evidence type="ECO:0000313" key="1">
    <source>
        <dbReference type="EMBL" id="KAJ7676264.1"/>
    </source>
</evidence>
<sequence length="280" mass="31963">MNSGKAAGGRAFRIWGGGGAPLDHCRRQFTRAPAVTNFRSKWELFSIRVCVMVIWWRSLYSAHRYIRTLTHKHDNHFWGKWLPRIARTLSNGESIQFYSATATRDAERERQPAIWVDKENSQRDPKFECKLRERSVHPRPRQQELRFATDASRRCLEHSWRATGLDLHTLELSSHGAAVARIWSPSLFLRGSDIVNGYAVAAVSGGFEGERDVLTTYRILVRILVPPLFLLAFLTLRCHVDHYARRPKHSVQPLGLGILGALLAAPKAQDPDIRRQAPQI</sequence>
<gene>
    <name evidence="1" type="ORF">B0H17DRAFT_1139985</name>
</gene>
<dbReference type="Proteomes" id="UP001221757">
    <property type="component" value="Unassembled WGS sequence"/>
</dbReference>
<accession>A0AAD7G879</accession>
<organism evidence="1 2">
    <name type="scientific">Mycena rosella</name>
    <name type="common">Pink bonnet</name>
    <name type="synonym">Agaricus rosellus</name>
    <dbReference type="NCBI Taxonomy" id="1033263"/>
    <lineage>
        <taxon>Eukaryota</taxon>
        <taxon>Fungi</taxon>
        <taxon>Dikarya</taxon>
        <taxon>Basidiomycota</taxon>
        <taxon>Agaricomycotina</taxon>
        <taxon>Agaricomycetes</taxon>
        <taxon>Agaricomycetidae</taxon>
        <taxon>Agaricales</taxon>
        <taxon>Marasmiineae</taxon>
        <taxon>Mycenaceae</taxon>
        <taxon>Mycena</taxon>
    </lineage>
</organism>
<reference evidence="1" key="1">
    <citation type="submission" date="2023-03" db="EMBL/GenBank/DDBJ databases">
        <title>Massive genome expansion in bonnet fungi (Mycena s.s.) driven by repeated elements and novel gene families across ecological guilds.</title>
        <authorList>
            <consortium name="Lawrence Berkeley National Laboratory"/>
            <person name="Harder C.B."/>
            <person name="Miyauchi S."/>
            <person name="Viragh M."/>
            <person name="Kuo A."/>
            <person name="Thoen E."/>
            <person name="Andreopoulos B."/>
            <person name="Lu D."/>
            <person name="Skrede I."/>
            <person name="Drula E."/>
            <person name="Henrissat B."/>
            <person name="Morin E."/>
            <person name="Kohler A."/>
            <person name="Barry K."/>
            <person name="LaButti K."/>
            <person name="Morin E."/>
            <person name="Salamov A."/>
            <person name="Lipzen A."/>
            <person name="Mereny Z."/>
            <person name="Hegedus B."/>
            <person name="Baldrian P."/>
            <person name="Stursova M."/>
            <person name="Weitz H."/>
            <person name="Taylor A."/>
            <person name="Grigoriev I.V."/>
            <person name="Nagy L.G."/>
            <person name="Martin F."/>
            <person name="Kauserud H."/>
        </authorList>
    </citation>
    <scope>NUCLEOTIDE SEQUENCE</scope>
    <source>
        <strain evidence="1">CBHHK067</strain>
    </source>
</reference>
<proteinExistence type="predicted"/>
<dbReference type="EMBL" id="JARKIE010000144">
    <property type="protein sequence ID" value="KAJ7676264.1"/>
    <property type="molecule type" value="Genomic_DNA"/>
</dbReference>
<dbReference type="AlphaFoldDB" id="A0AAD7G879"/>
<protein>
    <submittedName>
        <fullName evidence="1">Uncharacterized protein</fullName>
    </submittedName>
</protein>
<comment type="caution">
    <text evidence="1">The sequence shown here is derived from an EMBL/GenBank/DDBJ whole genome shotgun (WGS) entry which is preliminary data.</text>
</comment>